<keyword evidence="3" id="KW-1185">Reference proteome</keyword>
<sequence length="126" mass="13122">MKAPVVKFAAVIALGAGLAGVSGQAALAATSDDRRPATAVAIHQDDPSLKDLVVKALRAGGPLLAQLLREMSPEAADWVKKNAAALADYLEAHDWSYAAIKKFLVDHGCPESVAHVIAKVLSEIAD</sequence>
<protein>
    <submittedName>
        <fullName evidence="2">Uncharacterized protein</fullName>
    </submittedName>
</protein>
<dbReference type="AlphaFoldDB" id="A0A8J3B4Z5"/>
<comment type="caution">
    <text evidence="2">The sequence shown here is derived from an EMBL/GenBank/DDBJ whole genome shotgun (WGS) entry which is preliminary data.</text>
</comment>
<feature type="chain" id="PRO_5035236216" evidence="1">
    <location>
        <begin position="29"/>
        <end position="126"/>
    </location>
</feature>
<organism evidence="2 3">
    <name type="scientific">Pilimelia anulata</name>
    <dbReference type="NCBI Taxonomy" id="53371"/>
    <lineage>
        <taxon>Bacteria</taxon>
        <taxon>Bacillati</taxon>
        <taxon>Actinomycetota</taxon>
        <taxon>Actinomycetes</taxon>
        <taxon>Micromonosporales</taxon>
        <taxon>Micromonosporaceae</taxon>
        <taxon>Pilimelia</taxon>
    </lineage>
</organism>
<dbReference type="Proteomes" id="UP000649739">
    <property type="component" value="Unassembled WGS sequence"/>
</dbReference>
<gene>
    <name evidence="2" type="ORF">GCM10010123_25730</name>
</gene>
<dbReference type="EMBL" id="BMQB01000005">
    <property type="protein sequence ID" value="GGJ94758.1"/>
    <property type="molecule type" value="Genomic_DNA"/>
</dbReference>
<feature type="signal peptide" evidence="1">
    <location>
        <begin position="1"/>
        <end position="28"/>
    </location>
</feature>
<reference evidence="2" key="1">
    <citation type="journal article" date="2014" name="Int. J. Syst. Evol. Microbiol.">
        <title>Complete genome sequence of Corynebacterium casei LMG S-19264T (=DSM 44701T), isolated from a smear-ripened cheese.</title>
        <authorList>
            <consortium name="US DOE Joint Genome Institute (JGI-PGF)"/>
            <person name="Walter F."/>
            <person name="Albersmeier A."/>
            <person name="Kalinowski J."/>
            <person name="Ruckert C."/>
        </authorList>
    </citation>
    <scope>NUCLEOTIDE SEQUENCE</scope>
    <source>
        <strain evidence="2">JCM 3090</strain>
    </source>
</reference>
<name>A0A8J3B4Z5_9ACTN</name>
<proteinExistence type="predicted"/>
<evidence type="ECO:0000256" key="1">
    <source>
        <dbReference type="SAM" id="SignalP"/>
    </source>
</evidence>
<reference evidence="2" key="2">
    <citation type="submission" date="2020-09" db="EMBL/GenBank/DDBJ databases">
        <authorList>
            <person name="Sun Q."/>
            <person name="Ohkuma M."/>
        </authorList>
    </citation>
    <scope>NUCLEOTIDE SEQUENCE</scope>
    <source>
        <strain evidence="2">JCM 3090</strain>
    </source>
</reference>
<evidence type="ECO:0000313" key="3">
    <source>
        <dbReference type="Proteomes" id="UP000649739"/>
    </source>
</evidence>
<keyword evidence="1" id="KW-0732">Signal</keyword>
<accession>A0A8J3B4Z5</accession>
<evidence type="ECO:0000313" key="2">
    <source>
        <dbReference type="EMBL" id="GGJ94758.1"/>
    </source>
</evidence>